<gene>
    <name evidence="2" type="ORF">EYF80_017111</name>
</gene>
<evidence type="ECO:0000313" key="3">
    <source>
        <dbReference type="Proteomes" id="UP000314294"/>
    </source>
</evidence>
<accession>A0A4Z2I5V7</accession>
<keyword evidence="3" id="KW-1185">Reference proteome</keyword>
<organism evidence="2 3">
    <name type="scientific">Liparis tanakae</name>
    <name type="common">Tanaka's snailfish</name>
    <dbReference type="NCBI Taxonomy" id="230148"/>
    <lineage>
        <taxon>Eukaryota</taxon>
        <taxon>Metazoa</taxon>
        <taxon>Chordata</taxon>
        <taxon>Craniata</taxon>
        <taxon>Vertebrata</taxon>
        <taxon>Euteleostomi</taxon>
        <taxon>Actinopterygii</taxon>
        <taxon>Neopterygii</taxon>
        <taxon>Teleostei</taxon>
        <taxon>Neoteleostei</taxon>
        <taxon>Acanthomorphata</taxon>
        <taxon>Eupercaria</taxon>
        <taxon>Perciformes</taxon>
        <taxon>Cottioidei</taxon>
        <taxon>Cottales</taxon>
        <taxon>Liparidae</taxon>
        <taxon>Liparis</taxon>
    </lineage>
</organism>
<proteinExistence type="predicted"/>
<protein>
    <submittedName>
        <fullName evidence="2">Uncharacterized protein</fullName>
    </submittedName>
</protein>
<dbReference type="EMBL" id="SRLO01000134">
    <property type="protein sequence ID" value="TNN72662.1"/>
    <property type="molecule type" value="Genomic_DNA"/>
</dbReference>
<dbReference type="Proteomes" id="UP000314294">
    <property type="component" value="Unassembled WGS sequence"/>
</dbReference>
<evidence type="ECO:0000256" key="1">
    <source>
        <dbReference type="SAM" id="MobiDB-lite"/>
    </source>
</evidence>
<dbReference type="AlphaFoldDB" id="A0A4Z2I5V7"/>
<reference evidence="2 3" key="1">
    <citation type="submission" date="2019-03" db="EMBL/GenBank/DDBJ databases">
        <title>First draft genome of Liparis tanakae, snailfish: a comprehensive survey of snailfish specific genes.</title>
        <authorList>
            <person name="Kim W."/>
            <person name="Song I."/>
            <person name="Jeong J.-H."/>
            <person name="Kim D."/>
            <person name="Kim S."/>
            <person name="Ryu S."/>
            <person name="Song J.Y."/>
            <person name="Lee S.K."/>
        </authorList>
    </citation>
    <scope>NUCLEOTIDE SEQUENCE [LARGE SCALE GENOMIC DNA]</scope>
    <source>
        <tissue evidence="2">Muscle</tissue>
    </source>
</reference>
<evidence type="ECO:0000313" key="2">
    <source>
        <dbReference type="EMBL" id="TNN72662.1"/>
    </source>
</evidence>
<comment type="caution">
    <text evidence="2">The sequence shown here is derived from an EMBL/GenBank/DDBJ whole genome shotgun (WGS) entry which is preliminary data.</text>
</comment>
<name>A0A4Z2I5V7_9TELE</name>
<feature type="region of interest" description="Disordered" evidence="1">
    <location>
        <begin position="60"/>
        <end position="82"/>
    </location>
</feature>
<sequence>MLPYWCRCWSRNKDRSQLAMGVEPLLQPRTNVKKLNFVQQLYLAQAGMLTSPRCCRSQANTVGPPRLRGLASHLKPQAALTH</sequence>